<evidence type="ECO:0000256" key="1">
    <source>
        <dbReference type="ARBA" id="ARBA00022670"/>
    </source>
</evidence>
<evidence type="ECO:0000313" key="9">
    <source>
        <dbReference type="EMBL" id="KRK45365.1"/>
    </source>
</evidence>
<evidence type="ECO:0000259" key="8">
    <source>
        <dbReference type="Pfam" id="PF08439"/>
    </source>
</evidence>
<dbReference type="Proteomes" id="UP000051450">
    <property type="component" value="Unassembled WGS sequence"/>
</dbReference>
<proteinExistence type="inferred from homology"/>
<dbReference type="InterPro" id="IPR042088">
    <property type="entry name" value="OligoPept_F_C"/>
</dbReference>
<keyword evidence="1 6" id="KW-0645">Protease</keyword>
<comment type="function">
    <text evidence="6">Has oligopeptidase activity and degrades a variety of small bioactive peptides.</text>
</comment>
<dbReference type="PATRIC" id="fig|1423719.4.peg.1509"/>
<dbReference type="CDD" id="cd09608">
    <property type="entry name" value="M3B_PepF"/>
    <property type="match status" value="1"/>
</dbReference>
<evidence type="ECO:0000256" key="5">
    <source>
        <dbReference type="ARBA" id="ARBA00023049"/>
    </source>
</evidence>
<feature type="domain" description="Oligopeptidase F N-terminal" evidence="8">
    <location>
        <begin position="117"/>
        <end position="186"/>
    </location>
</feature>
<dbReference type="InterPro" id="IPR001567">
    <property type="entry name" value="Pept_M3A_M3B_dom"/>
</dbReference>
<dbReference type="EMBL" id="AZDI01000009">
    <property type="protein sequence ID" value="KRK45365.1"/>
    <property type="molecule type" value="Genomic_DNA"/>
</dbReference>
<dbReference type="Pfam" id="PF08439">
    <property type="entry name" value="Peptidase_M3_N"/>
    <property type="match status" value="1"/>
</dbReference>
<dbReference type="SUPFAM" id="SSF55486">
    <property type="entry name" value="Metalloproteases ('zincins'), catalytic domain"/>
    <property type="match status" value="1"/>
</dbReference>
<dbReference type="Gene3D" id="1.10.1370.20">
    <property type="entry name" value="Oligoendopeptidase f, C-terminal domain"/>
    <property type="match status" value="1"/>
</dbReference>
<dbReference type="InterPro" id="IPR013647">
    <property type="entry name" value="OligopepF_N_dom"/>
</dbReference>
<reference evidence="9 10" key="1">
    <citation type="journal article" date="2015" name="Genome Announc.">
        <title>Expanding the biotechnology potential of lactobacilli through comparative genomics of 213 strains and associated genera.</title>
        <authorList>
            <person name="Sun Z."/>
            <person name="Harris H.M."/>
            <person name="McCann A."/>
            <person name="Guo C."/>
            <person name="Argimon S."/>
            <person name="Zhang W."/>
            <person name="Yang X."/>
            <person name="Jeffery I.B."/>
            <person name="Cooney J.C."/>
            <person name="Kagawa T.F."/>
            <person name="Liu W."/>
            <person name="Song Y."/>
            <person name="Salvetti E."/>
            <person name="Wrobel A."/>
            <person name="Rasinkangas P."/>
            <person name="Parkhill J."/>
            <person name="Rea M.C."/>
            <person name="O'Sullivan O."/>
            <person name="Ritari J."/>
            <person name="Douillard F.P."/>
            <person name="Paul Ross R."/>
            <person name="Yang R."/>
            <person name="Briner A.E."/>
            <person name="Felis G.E."/>
            <person name="de Vos W.M."/>
            <person name="Barrangou R."/>
            <person name="Klaenhammer T.R."/>
            <person name="Caufield P.W."/>
            <person name="Cui Y."/>
            <person name="Zhang H."/>
            <person name="O'Toole P.W."/>
        </authorList>
    </citation>
    <scope>NUCLEOTIDE SEQUENCE [LARGE SCALE GENOMIC DNA]</scope>
    <source>
        <strain evidence="9 10">DSM 15638</strain>
    </source>
</reference>
<dbReference type="PANTHER" id="PTHR11804">
    <property type="entry name" value="PROTEASE M3 THIMET OLIGOPEPTIDASE-RELATED"/>
    <property type="match status" value="1"/>
</dbReference>
<dbReference type="NCBIfam" id="TIGR00181">
    <property type="entry name" value="pepF"/>
    <property type="match status" value="1"/>
</dbReference>
<comment type="similarity">
    <text evidence="6">Belongs to the peptidase M3B family.</text>
</comment>
<keyword evidence="2 6" id="KW-0479">Metal-binding</keyword>
<dbReference type="InterPro" id="IPR004438">
    <property type="entry name" value="Peptidase_M3B"/>
</dbReference>
<keyword evidence="4 6" id="KW-0862">Zinc</keyword>
<evidence type="ECO:0000259" key="7">
    <source>
        <dbReference type="Pfam" id="PF01432"/>
    </source>
</evidence>
<dbReference type="GO" id="GO:0006508">
    <property type="term" value="P:proteolysis"/>
    <property type="evidence" value="ECO:0007669"/>
    <property type="project" value="UniProtKB-KW"/>
</dbReference>
<dbReference type="EC" id="3.4.24.-" evidence="6"/>
<accession>A0A0R1HG14</accession>
<evidence type="ECO:0000256" key="3">
    <source>
        <dbReference type="ARBA" id="ARBA00022801"/>
    </source>
</evidence>
<dbReference type="STRING" id="1423719.FC66_GL001482"/>
<dbReference type="AlphaFoldDB" id="A0A0R1HG14"/>
<dbReference type="GO" id="GO:0006518">
    <property type="term" value="P:peptide metabolic process"/>
    <property type="evidence" value="ECO:0007669"/>
    <property type="project" value="TreeGrafter"/>
</dbReference>
<comment type="cofactor">
    <cofactor evidence="6">
        <name>Zn(2+)</name>
        <dbReference type="ChEBI" id="CHEBI:29105"/>
    </cofactor>
    <text evidence="6">Binds 1 zinc ion.</text>
</comment>
<feature type="domain" description="Peptidase M3A/M3B catalytic" evidence="7">
    <location>
        <begin position="206"/>
        <end position="586"/>
    </location>
</feature>
<name>A0A0R1HG14_9LACO</name>
<comment type="caution">
    <text evidence="9">The sequence shown here is derived from an EMBL/GenBank/DDBJ whole genome shotgun (WGS) entry which is preliminary data.</text>
</comment>
<gene>
    <name evidence="9" type="ORF">FC66_GL001482</name>
</gene>
<keyword evidence="3 6" id="KW-0378">Hydrolase</keyword>
<dbReference type="Gene3D" id="1.10.287.830">
    <property type="entry name" value="putative peptidase helix hairpin domain like"/>
    <property type="match status" value="1"/>
</dbReference>
<evidence type="ECO:0000313" key="10">
    <source>
        <dbReference type="Proteomes" id="UP000051450"/>
    </source>
</evidence>
<dbReference type="OrthoDB" id="9766487at2"/>
<organism evidence="9 10">
    <name type="scientific">Dellaglioa algida DSM 15638</name>
    <dbReference type="NCBI Taxonomy" id="1423719"/>
    <lineage>
        <taxon>Bacteria</taxon>
        <taxon>Bacillati</taxon>
        <taxon>Bacillota</taxon>
        <taxon>Bacilli</taxon>
        <taxon>Lactobacillales</taxon>
        <taxon>Lactobacillaceae</taxon>
        <taxon>Dellaglioa</taxon>
    </lineage>
</organism>
<sequence>MTMAKQLPKREEVPEKLTWDVKKVYRSDALFEEDYKKIEKSVLTISNLQGTLSQDDSALLIGLKSIFGLERMLEKVYVYANLKNDQDTENPTYQALNARAGSLAAKVSAAVSWLEPEIIAMPKATLDQFIANNQELKGYQHFFDSLLMEKAHVLSHAEETLLAGASDIFGASSKTFEILNNADLKFPVVQDERGNDVQLSQGIYGVLLESTDRSVREQAFKKLYEVYGQFQNTLASTLSSHVKVHNYSAQIRHYENARDASLSNNQIPEIVYNTLVEQVNKHLPLLHRYVTLRKKILNVEKLHSYDLYTPMTGEPALSYTYDEAKDEALKALHEMGPDYLSHVQQAFDDRWIDVVENQGKRSGAYSSGMYDTAPYMLLNWQNNVNNLYTLVHEMGHSVHSYYTHHNQPYLYGDYPIFLAEIASTTNENTLTHYLLKTQTDPKVRAFLLNYYLDGFKGTVFRQTQFAEFEHWIHEEDAAGNPLTADKLSSYYADLNQKYYGDSLERDPEIAMEWSRIPHFYYNYYVYQYATGFAAATTLSEGITSGKKDALDHYLTYLKAGSSDFPIDVMKKAGVDMTKSEYLDNAFSVFEIRLNELEALLPEILAK</sequence>
<protein>
    <recommendedName>
        <fullName evidence="6">Oligopeptidase F</fullName>
        <ecNumber evidence="6">3.4.24.-</ecNumber>
    </recommendedName>
</protein>
<dbReference type="RefSeq" id="WP_057974535.1">
    <property type="nucleotide sequence ID" value="NZ_AZDI01000009.1"/>
</dbReference>
<dbReference type="Pfam" id="PF01432">
    <property type="entry name" value="Peptidase_M3"/>
    <property type="match status" value="1"/>
</dbReference>
<keyword evidence="10" id="KW-1185">Reference proteome</keyword>
<keyword evidence="5 6" id="KW-0482">Metalloprotease</keyword>
<dbReference type="PANTHER" id="PTHR11804:SF84">
    <property type="entry name" value="SACCHAROLYSIN"/>
    <property type="match status" value="1"/>
</dbReference>
<evidence type="ECO:0000256" key="4">
    <source>
        <dbReference type="ARBA" id="ARBA00022833"/>
    </source>
</evidence>
<evidence type="ECO:0000256" key="6">
    <source>
        <dbReference type="RuleBase" id="RU368091"/>
    </source>
</evidence>
<evidence type="ECO:0000256" key="2">
    <source>
        <dbReference type="ARBA" id="ARBA00022723"/>
    </source>
</evidence>
<dbReference type="Gene3D" id="1.20.140.70">
    <property type="entry name" value="Oligopeptidase f, N-terminal domain"/>
    <property type="match status" value="1"/>
</dbReference>
<dbReference type="GO" id="GO:0004222">
    <property type="term" value="F:metalloendopeptidase activity"/>
    <property type="evidence" value="ECO:0007669"/>
    <property type="project" value="UniProtKB-UniRule"/>
</dbReference>
<dbReference type="InterPro" id="IPR045090">
    <property type="entry name" value="Pept_M3A_M3B"/>
</dbReference>
<dbReference type="GO" id="GO:0046872">
    <property type="term" value="F:metal ion binding"/>
    <property type="evidence" value="ECO:0007669"/>
    <property type="project" value="UniProtKB-UniRule"/>
</dbReference>